<dbReference type="Proteomes" id="UP000629596">
    <property type="component" value="Unassembled WGS sequence"/>
</dbReference>
<gene>
    <name evidence="3" type="ORF">DWU89_11210</name>
    <name evidence="2" type="ORF">H8784_10925</name>
</gene>
<dbReference type="EMBL" id="QREV01000024">
    <property type="protein sequence ID" value="RDU49039.1"/>
    <property type="molecule type" value="Genomic_DNA"/>
</dbReference>
<dbReference type="Pfam" id="PF13620">
    <property type="entry name" value="CarboxypepD_reg"/>
    <property type="match status" value="1"/>
</dbReference>
<dbReference type="InterPro" id="IPR008969">
    <property type="entry name" value="CarboxyPept-like_regulatory"/>
</dbReference>
<keyword evidence="1" id="KW-0732">Signal</keyword>
<evidence type="ECO:0000313" key="5">
    <source>
        <dbReference type="Proteomes" id="UP000629596"/>
    </source>
</evidence>
<comment type="caution">
    <text evidence="3">The sequence shown here is derived from an EMBL/GenBank/DDBJ whole genome shotgun (WGS) entry which is preliminary data.</text>
</comment>
<dbReference type="SUPFAM" id="SSF49464">
    <property type="entry name" value="Carboxypeptidase regulatory domain-like"/>
    <property type="match status" value="1"/>
</dbReference>
<sequence length="780" mass="88833">MKTYLYTFIFFAFCLSVQAQNAKIKGRVVETQGEKKLPVEAVSISLLTADSAFVGGCATDAKGIFQLEKLAKGNYIVSASFIGYETVSIAVNNLSGTIDLGDIMMGESSVELGNVEVTASNIINRVDRQVILPIKSAVDISADAYDLMNNLNIPRLYVNPIMKTMEVSNGGSIQTRINGIKVSANELAAILPKDVLRIEFIEDPGSRYGEPGLGAVVNIVTRRRETGGYVSFQGTDAPNRLWGENFLAAKFNNRRSEWGLSVVNGNRGYKHRYKDVEEEYHFADKTIERIQEGLDDKSKNFKNDINLSYNLYNPDKYVFNAIFRNTLKNAPYNNYYNKLYDGSNTKDFIYSRVLQEDNSYTPSLDLYFLYNLPKKQTLEFNAVGTLMSTNSERTYLEYVDQNNPFSNILTNIDGKKYSFIGEGIYTREFEKFNFSAGLKHSQMKTENTYSGTTSTLSDMMQSETYGFAEVVGKVKKFSYSAGVGVNRSWFKEGEIDNTYWIFTPTVKLGWQPHKNSFLRYSFQMNPSIPSLSSLTDVEVLLDTIQIVRGNPNLKTYKVFKNNLNYSYSKGIFRGYLNLNHQYSKNPIMEDVFIEGNKVILTENNQDYYQQFDVDLNLGLNGLTIGSLKRFLSINAGFGYSKYMSRGWNYDHTFDDFYFNINASLTYRNLSLIGQYRRYKSSLYGETIQNGTDMSALGLFWMKNNLQLGVAMMFPFTNNFRQGYERLSKDAPVTSWEYIKESKRLLNIRLAYNFSFGRKHKAGNKKLNNVDTDAGIINMNR</sequence>
<reference evidence="2 5" key="2">
    <citation type="submission" date="2020-08" db="EMBL/GenBank/DDBJ databases">
        <title>Genome public.</title>
        <authorList>
            <person name="Liu C."/>
            <person name="Sun Q."/>
        </authorList>
    </citation>
    <scope>NUCLEOTIDE SEQUENCE [LARGE SCALE GENOMIC DNA]</scope>
    <source>
        <strain evidence="2 5">426_9</strain>
    </source>
</reference>
<name>A0A3D8HDI2_9BACT</name>
<evidence type="ECO:0000256" key="1">
    <source>
        <dbReference type="SAM" id="SignalP"/>
    </source>
</evidence>
<protein>
    <submittedName>
        <fullName evidence="2">Carboxypeptidase regulatory-like domain-containing protein</fullName>
    </submittedName>
    <submittedName>
        <fullName evidence="3">TonB-dependent receptor</fullName>
    </submittedName>
</protein>
<dbReference type="AlphaFoldDB" id="A0A3D8HDI2"/>
<evidence type="ECO:0000313" key="3">
    <source>
        <dbReference type="EMBL" id="RDU49039.1"/>
    </source>
</evidence>
<organism evidence="3 4">
    <name type="scientific">Parabacteroides acidifaciens</name>
    <dbReference type="NCBI Taxonomy" id="2290935"/>
    <lineage>
        <taxon>Bacteria</taxon>
        <taxon>Pseudomonadati</taxon>
        <taxon>Bacteroidota</taxon>
        <taxon>Bacteroidia</taxon>
        <taxon>Bacteroidales</taxon>
        <taxon>Tannerellaceae</taxon>
        <taxon>Parabacteroides</taxon>
    </lineage>
</organism>
<keyword evidence="5" id="KW-1185">Reference proteome</keyword>
<accession>A0A3D8HDI2</accession>
<dbReference type="Gene3D" id="2.60.40.1120">
    <property type="entry name" value="Carboxypeptidase-like, regulatory domain"/>
    <property type="match status" value="1"/>
</dbReference>
<dbReference type="SUPFAM" id="SSF56935">
    <property type="entry name" value="Porins"/>
    <property type="match status" value="1"/>
</dbReference>
<feature type="chain" id="PRO_5017831654" evidence="1">
    <location>
        <begin position="20"/>
        <end position="780"/>
    </location>
</feature>
<reference evidence="3 4" key="1">
    <citation type="submission" date="2018-07" db="EMBL/GenBank/DDBJ databases">
        <title>Parabacteroides acidifaciens nov. sp., isolated from human feces.</title>
        <authorList>
            <person name="Wang Y.J."/>
        </authorList>
    </citation>
    <scope>NUCLEOTIDE SEQUENCE [LARGE SCALE GENOMIC DNA]</scope>
    <source>
        <strain evidence="3 4">426-9</strain>
    </source>
</reference>
<dbReference type="Proteomes" id="UP000256321">
    <property type="component" value="Unassembled WGS sequence"/>
</dbReference>
<dbReference type="RefSeq" id="WP_115499734.1">
    <property type="nucleotide sequence ID" value="NZ_JACRTI010000024.1"/>
</dbReference>
<dbReference type="InterPro" id="IPR037066">
    <property type="entry name" value="Plug_dom_sf"/>
</dbReference>
<evidence type="ECO:0000313" key="2">
    <source>
        <dbReference type="EMBL" id="MBC8602226.1"/>
    </source>
</evidence>
<feature type="signal peptide" evidence="1">
    <location>
        <begin position="1"/>
        <end position="19"/>
    </location>
</feature>
<proteinExistence type="predicted"/>
<dbReference type="Gene3D" id="2.170.130.10">
    <property type="entry name" value="TonB-dependent receptor, plug domain"/>
    <property type="match status" value="1"/>
</dbReference>
<evidence type="ECO:0000313" key="4">
    <source>
        <dbReference type="Proteomes" id="UP000256321"/>
    </source>
</evidence>
<dbReference type="EMBL" id="JACRTI010000024">
    <property type="protein sequence ID" value="MBC8602226.1"/>
    <property type="molecule type" value="Genomic_DNA"/>
</dbReference>
<keyword evidence="3" id="KW-0675">Receptor</keyword>